<evidence type="ECO:0000256" key="1">
    <source>
        <dbReference type="SAM" id="Phobius"/>
    </source>
</evidence>
<reference evidence="2 3" key="1">
    <citation type="submission" date="2019-02" db="EMBL/GenBank/DDBJ databases">
        <title>Deep-cultivation of Planctomycetes and their phenomic and genomic characterization uncovers novel biology.</title>
        <authorList>
            <person name="Wiegand S."/>
            <person name="Jogler M."/>
            <person name="Boedeker C."/>
            <person name="Pinto D."/>
            <person name="Vollmers J."/>
            <person name="Rivas-Marin E."/>
            <person name="Kohn T."/>
            <person name="Peeters S.H."/>
            <person name="Heuer A."/>
            <person name="Rast P."/>
            <person name="Oberbeckmann S."/>
            <person name="Bunk B."/>
            <person name="Jeske O."/>
            <person name="Meyerdierks A."/>
            <person name="Storesund J.E."/>
            <person name="Kallscheuer N."/>
            <person name="Luecker S."/>
            <person name="Lage O.M."/>
            <person name="Pohl T."/>
            <person name="Merkel B.J."/>
            <person name="Hornburger P."/>
            <person name="Mueller R.-W."/>
            <person name="Bruemmer F."/>
            <person name="Labrenz M."/>
            <person name="Spormann A.M."/>
            <person name="Op Den Camp H."/>
            <person name="Overmann J."/>
            <person name="Amann R."/>
            <person name="Jetten M.S.M."/>
            <person name="Mascher T."/>
            <person name="Medema M.H."/>
            <person name="Devos D.P."/>
            <person name="Kaster A.-K."/>
            <person name="Ovreas L."/>
            <person name="Rohde M."/>
            <person name="Galperin M.Y."/>
            <person name="Jogler C."/>
        </authorList>
    </citation>
    <scope>NUCLEOTIDE SEQUENCE [LARGE SCALE GENOMIC DNA]</scope>
    <source>
        <strain evidence="2 3">Mal64</strain>
    </source>
</reference>
<dbReference type="AlphaFoldDB" id="A0A5C5ZG47"/>
<name>A0A5C5ZG47_9BACT</name>
<evidence type="ECO:0000313" key="2">
    <source>
        <dbReference type="EMBL" id="TWT86294.1"/>
    </source>
</evidence>
<accession>A0A5C5ZG47</accession>
<protein>
    <submittedName>
        <fullName evidence="2">Uncharacterized protein</fullName>
    </submittedName>
</protein>
<keyword evidence="1" id="KW-1133">Transmembrane helix</keyword>
<dbReference type="EMBL" id="SJPQ01000005">
    <property type="protein sequence ID" value="TWT86294.1"/>
    <property type="molecule type" value="Genomic_DNA"/>
</dbReference>
<keyword evidence="1" id="KW-0812">Transmembrane</keyword>
<sequence>MNVNDSKSEVAPRNYGSSLLRIALALAVIGGASAIWWFMPDWAASKNAYRVYYTVEALMHDGTGPKSTGQVRNAIKIEPTRSPESTHGDFQQTYAFEGRTKEYIVTLHYLNHSLLKVELKAFALLRF</sequence>
<proteinExistence type="predicted"/>
<comment type="caution">
    <text evidence="2">The sequence shown here is derived from an EMBL/GenBank/DDBJ whole genome shotgun (WGS) entry which is preliminary data.</text>
</comment>
<gene>
    <name evidence="2" type="ORF">Mal64_38340</name>
</gene>
<feature type="transmembrane region" description="Helical" evidence="1">
    <location>
        <begin position="20"/>
        <end position="39"/>
    </location>
</feature>
<organism evidence="2 3">
    <name type="scientific">Pseudobythopirellula maris</name>
    <dbReference type="NCBI Taxonomy" id="2527991"/>
    <lineage>
        <taxon>Bacteria</taxon>
        <taxon>Pseudomonadati</taxon>
        <taxon>Planctomycetota</taxon>
        <taxon>Planctomycetia</taxon>
        <taxon>Pirellulales</taxon>
        <taxon>Lacipirellulaceae</taxon>
        <taxon>Pseudobythopirellula</taxon>
    </lineage>
</organism>
<keyword evidence="1" id="KW-0472">Membrane</keyword>
<keyword evidence="3" id="KW-1185">Reference proteome</keyword>
<evidence type="ECO:0000313" key="3">
    <source>
        <dbReference type="Proteomes" id="UP000315440"/>
    </source>
</evidence>
<dbReference type="Proteomes" id="UP000315440">
    <property type="component" value="Unassembled WGS sequence"/>
</dbReference>